<evidence type="ECO:0000313" key="3">
    <source>
        <dbReference type="EMBL" id="VDI82999.1"/>
    </source>
</evidence>
<dbReference type="InterPro" id="IPR041249">
    <property type="entry name" value="HEPN_DZIP3"/>
</dbReference>
<evidence type="ECO:0000313" key="4">
    <source>
        <dbReference type="Proteomes" id="UP000596742"/>
    </source>
</evidence>
<feature type="region of interest" description="Disordered" evidence="1">
    <location>
        <begin position="475"/>
        <end position="496"/>
    </location>
</feature>
<organism evidence="3 4">
    <name type="scientific">Mytilus galloprovincialis</name>
    <name type="common">Mediterranean mussel</name>
    <dbReference type="NCBI Taxonomy" id="29158"/>
    <lineage>
        <taxon>Eukaryota</taxon>
        <taxon>Metazoa</taxon>
        <taxon>Spiralia</taxon>
        <taxon>Lophotrochozoa</taxon>
        <taxon>Mollusca</taxon>
        <taxon>Bivalvia</taxon>
        <taxon>Autobranchia</taxon>
        <taxon>Pteriomorphia</taxon>
        <taxon>Mytilida</taxon>
        <taxon>Mytiloidea</taxon>
        <taxon>Mytilidae</taxon>
        <taxon>Mytilinae</taxon>
        <taxon>Mytilus</taxon>
    </lineage>
</organism>
<evidence type="ECO:0000259" key="2">
    <source>
        <dbReference type="Pfam" id="PF18738"/>
    </source>
</evidence>
<dbReference type="OrthoDB" id="6197554at2759"/>
<feature type="domain" description="DZIP3-like HEPN" evidence="2">
    <location>
        <begin position="38"/>
        <end position="168"/>
    </location>
</feature>
<dbReference type="EMBL" id="UYJE01010418">
    <property type="protein sequence ID" value="VDI82999.1"/>
    <property type="molecule type" value="Genomic_DNA"/>
</dbReference>
<evidence type="ECO:0000256" key="1">
    <source>
        <dbReference type="SAM" id="MobiDB-lite"/>
    </source>
</evidence>
<protein>
    <recommendedName>
        <fullName evidence="2">DZIP3-like HEPN domain-containing protein</fullName>
    </recommendedName>
</protein>
<accession>A0A8B6HQV3</accession>
<keyword evidence="4" id="KW-1185">Reference proteome</keyword>
<feature type="compositionally biased region" description="Polar residues" evidence="1">
    <location>
        <begin position="475"/>
        <end position="488"/>
    </location>
</feature>
<proteinExistence type="predicted"/>
<dbReference type="Gene3D" id="3.40.50.300">
    <property type="entry name" value="P-loop containing nucleotide triphosphate hydrolases"/>
    <property type="match status" value="2"/>
</dbReference>
<reference evidence="3" key="1">
    <citation type="submission" date="2018-11" db="EMBL/GenBank/DDBJ databases">
        <authorList>
            <person name="Alioto T."/>
            <person name="Alioto T."/>
        </authorList>
    </citation>
    <scope>NUCLEOTIDE SEQUENCE</scope>
</reference>
<sequence length="647" mass="73330">MEEAFTKEEINSLRLAGLLLKIAPRAIRRKFDSEFHSGQLEQLLRKNRRKIDDLKKKRVITLAQYHLLYPSSSGVSSDMFDLSLMVFLLRHFTDLVIQDSLPLETDLTTAADISRIKFYRNNLVHSDRNRLTDIKFSEIWNCVVKAILRLVPDLKSEIDALKSATFTDDILIGGQMEKTNQHLPTVSQKLETLYDHSTRENPDLFPYAGTTEDFHKLLSTGTYESFENRVFLCGSCACGKSTLASVLIGCPIPLTWKSTDGLVIHFGRNGINLETDAMVPLNEENRKQNVLNKVLIGKPSHKTSTGQDQRIINATTVEMNKATSINLPKMKQIEAYAVRDDILKEIESGQYKIKIAPSDLVDFGGQRSYDMTHQLFIQHGGTFVVMFDGTRDFHEPLNEYPTGNISNESIVKHWVNSILTYCVDDSDVMPMIVFAATHRDLLSEGSLRLYLKTENRGHNVLAKVVIGKPHLEKNTNQCTESQDDQPFTSSSSSYSTDLPMEGLRGSEAFLGVNPIKHERKKDLAPRRNWEKIEAYAVQDDILKEVESGQYKMKIAPSDLVDFGGQRSYDMTHQLFVQHGGTFVVMFDGSKNFQEPLKEYPLGYFSNESIVKHWVNSILTYCVHDDDVMPKILFAATHSDVLKEVTSN</sequence>
<name>A0A8B6HQV3_MYTGA</name>
<dbReference type="AlphaFoldDB" id="A0A8B6HQV3"/>
<gene>
    <name evidence="3" type="ORF">MGAL_10B088446</name>
</gene>
<dbReference type="Proteomes" id="UP000596742">
    <property type="component" value="Unassembled WGS sequence"/>
</dbReference>
<dbReference type="SUPFAM" id="SSF52540">
    <property type="entry name" value="P-loop containing nucleoside triphosphate hydrolases"/>
    <property type="match status" value="1"/>
</dbReference>
<comment type="caution">
    <text evidence="3">The sequence shown here is derived from an EMBL/GenBank/DDBJ whole genome shotgun (WGS) entry which is preliminary data.</text>
</comment>
<dbReference type="InterPro" id="IPR027417">
    <property type="entry name" value="P-loop_NTPase"/>
</dbReference>
<dbReference type="Pfam" id="PF18738">
    <property type="entry name" value="HEPN_DZIP3"/>
    <property type="match status" value="1"/>
</dbReference>